<organism evidence="3 4">
    <name type="scientific">Lutzomyia longipalpis</name>
    <name type="common">Sand fly</name>
    <dbReference type="NCBI Taxonomy" id="7200"/>
    <lineage>
        <taxon>Eukaryota</taxon>
        <taxon>Metazoa</taxon>
        <taxon>Ecdysozoa</taxon>
        <taxon>Arthropoda</taxon>
        <taxon>Hexapoda</taxon>
        <taxon>Insecta</taxon>
        <taxon>Pterygota</taxon>
        <taxon>Neoptera</taxon>
        <taxon>Endopterygota</taxon>
        <taxon>Diptera</taxon>
        <taxon>Nematocera</taxon>
        <taxon>Psychodoidea</taxon>
        <taxon>Psychodidae</taxon>
        <taxon>Lutzomyia</taxon>
        <taxon>Lutzomyia</taxon>
    </lineage>
</organism>
<dbReference type="InterPro" id="IPR001849">
    <property type="entry name" value="PH_domain"/>
</dbReference>
<evidence type="ECO:0000313" key="3">
    <source>
        <dbReference type="EnsemblMetazoa" id="LLOJ009167-PA"/>
    </source>
</evidence>
<dbReference type="InterPro" id="IPR011993">
    <property type="entry name" value="PH-like_dom_sf"/>
</dbReference>
<dbReference type="Pfam" id="PF00169">
    <property type="entry name" value="PH"/>
    <property type="match status" value="1"/>
</dbReference>
<dbReference type="EnsemblMetazoa" id="LLOJ009167-RA">
    <property type="protein sequence ID" value="LLOJ009167-PA"/>
    <property type="gene ID" value="LLOJ009167"/>
</dbReference>
<dbReference type="GO" id="GO:0007165">
    <property type="term" value="P:signal transduction"/>
    <property type="evidence" value="ECO:0007669"/>
    <property type="project" value="TreeGrafter"/>
</dbReference>
<feature type="region of interest" description="Disordered" evidence="1">
    <location>
        <begin position="433"/>
        <end position="456"/>
    </location>
</feature>
<dbReference type="VEuPathDB" id="VectorBase:LLONM1_011032"/>
<feature type="region of interest" description="Disordered" evidence="1">
    <location>
        <begin position="556"/>
        <end position="635"/>
    </location>
</feature>
<dbReference type="EMBL" id="AJWK01031405">
    <property type="status" value="NOT_ANNOTATED_CDS"/>
    <property type="molecule type" value="Genomic_DNA"/>
</dbReference>
<feature type="region of interest" description="Disordered" evidence="1">
    <location>
        <begin position="316"/>
        <end position="379"/>
    </location>
</feature>
<dbReference type="EMBL" id="AJWK01031406">
    <property type="status" value="NOT_ANNOTATED_CDS"/>
    <property type="molecule type" value="Genomic_DNA"/>
</dbReference>
<feature type="compositionally biased region" description="Polar residues" evidence="1">
    <location>
        <begin position="319"/>
        <end position="334"/>
    </location>
</feature>
<feature type="domain" description="PH" evidence="2">
    <location>
        <begin position="4"/>
        <end position="111"/>
    </location>
</feature>
<dbReference type="Proteomes" id="UP000092461">
    <property type="component" value="Unassembled WGS sequence"/>
</dbReference>
<proteinExistence type="predicted"/>
<protein>
    <recommendedName>
        <fullName evidence="2">PH domain-containing protein</fullName>
    </recommendedName>
</protein>
<dbReference type="PANTHER" id="PTHR45960">
    <property type="entry name" value="GRB2-ASSOCIATED-BINDING PROTEIN"/>
    <property type="match status" value="1"/>
</dbReference>
<dbReference type="PROSITE" id="PS50003">
    <property type="entry name" value="PH_DOMAIN"/>
    <property type="match status" value="1"/>
</dbReference>
<evidence type="ECO:0000313" key="4">
    <source>
        <dbReference type="Proteomes" id="UP000092461"/>
    </source>
</evidence>
<evidence type="ECO:0000256" key="1">
    <source>
        <dbReference type="SAM" id="MobiDB-lite"/>
    </source>
</evidence>
<dbReference type="GO" id="GO:0035591">
    <property type="term" value="F:signaling adaptor activity"/>
    <property type="evidence" value="ECO:0007669"/>
    <property type="project" value="TreeGrafter"/>
</dbReference>
<dbReference type="SUPFAM" id="SSF50729">
    <property type="entry name" value="PH domain-like"/>
    <property type="match status" value="1"/>
</dbReference>
<dbReference type="VEuPathDB" id="VectorBase:LLOJ009167"/>
<dbReference type="PANTHER" id="PTHR45960:SF2">
    <property type="entry name" value="PROTEIN DAUGHTER OF SEVENLESS"/>
    <property type="match status" value="1"/>
</dbReference>
<dbReference type="GO" id="GO:0005737">
    <property type="term" value="C:cytoplasm"/>
    <property type="evidence" value="ECO:0007669"/>
    <property type="project" value="TreeGrafter"/>
</dbReference>
<feature type="compositionally biased region" description="Basic and acidic residues" evidence="1">
    <location>
        <begin position="356"/>
        <end position="373"/>
    </location>
</feature>
<sequence length="727" mass="80832">MNREMHYAGWLVKSPPTKRIWRARWRRRWFTLKQGEFPGQYFLEYYTDKSCKKLKGTIDLDQCEQVDAGLCMERKFQHVFNVKTPNRIYYLAADSDEDMRFWVNCICKVCGLQDLSKVTDERQCPGSIEEAPLPLDVTDVSNRNTQKSATRSISTSFEDRTYQNDDIFAKKLERQQMQKAAADAMESYYNFSAIRAEVEASEAKPRATQAVAAATADVPPKHSRSQSLNEMTHRAAVATGAVKKIPENLKLTDVSQSLGDCSEPSPSLSTCSGPYIPISECFSGSPVLLGETPATPLNSLDPRFYDTPRSHINIGLNLTDEQPYSPKRNNCTANRSRSGRSSPSDSESVFTDDEWTTAHHDAQTQSLDRRARPSDSSVENETIGWTYVQRFSKVPDDVRNQNATSEAVDIVPPRPPKRLSGLVLDGVEIRNKEVPSSDTDNASPAIGPKDSSCDVEESYDIPRSHWMPYFSGQRNNSTLASPKLLTTTPDILASARTPDVVSQVEKIVNNSHYYTNAAPVRVEGNVFRYDFMEQSEAPAVNRNLKPRLSSEATAAAESVAHAAPNVDRKLKPTTPKLDTKSLPRRKELDTKSLPRRKEVAVAPKLRPSAAQSAGNATVVEGGSDEDITPTCEQPPALVKTLRNDDKLQYLDLDHSSTPQRQPPRKLSASSIGNLFTIQRPPEVAAEAATGGSERGIVYKTVDFVKTEAFKMVRQDAEMSRAANRSKD</sequence>
<feature type="compositionally biased region" description="Basic and acidic residues" evidence="1">
    <location>
        <begin position="577"/>
        <end position="599"/>
    </location>
</feature>
<evidence type="ECO:0000259" key="2">
    <source>
        <dbReference type="PROSITE" id="PS50003"/>
    </source>
</evidence>
<keyword evidence="4" id="KW-1185">Reference proteome</keyword>
<name>A0A1B0CVY2_LUTLO</name>
<accession>A0A1B0CVY2</accession>
<feature type="compositionally biased region" description="Low complexity" evidence="1">
    <location>
        <begin position="335"/>
        <end position="348"/>
    </location>
</feature>
<dbReference type="InterPro" id="IPR046355">
    <property type="entry name" value="Gab1-4-like"/>
</dbReference>
<dbReference type="Gene3D" id="2.30.29.30">
    <property type="entry name" value="Pleckstrin-homology domain (PH domain)/Phosphotyrosine-binding domain (PTB)"/>
    <property type="match status" value="1"/>
</dbReference>
<reference evidence="3" key="1">
    <citation type="submission" date="2020-05" db="UniProtKB">
        <authorList>
            <consortium name="EnsemblMetazoa"/>
        </authorList>
    </citation>
    <scope>IDENTIFICATION</scope>
    <source>
        <strain evidence="3">Jacobina</strain>
    </source>
</reference>
<dbReference type="SMART" id="SM00233">
    <property type="entry name" value="PH"/>
    <property type="match status" value="1"/>
</dbReference>
<dbReference type="AlphaFoldDB" id="A0A1B0CVY2"/>